<comment type="caution">
    <text evidence="1">The sequence shown here is derived from an EMBL/GenBank/DDBJ whole genome shotgun (WGS) entry which is preliminary data.</text>
</comment>
<dbReference type="EMBL" id="JBJQOH010000008">
    <property type="protein sequence ID" value="KAL3675471.1"/>
    <property type="molecule type" value="Genomic_DNA"/>
</dbReference>
<protein>
    <recommendedName>
        <fullName evidence="3">Reverse transcriptase</fullName>
    </recommendedName>
</protein>
<gene>
    <name evidence="1" type="ORF">R1sor_025419</name>
</gene>
<sequence length="511" mass="57988">MILSFVWGGDETTTKRHRVAEKLLHQREKDGGLRLISLQAQTHAFLTKLVRSRMNGSYIPDEHPLKAWMIAQFQSIASLRWGSSHFTWVTSPSKGSWPPLSPILLHICKFWQSTAKLLGPLHELPLHPWKRLSIWGPKLPGVRNITRSAKGGSFARLKDAGVEELGDLTADGTTTLPLHITAAQLSPTPPVLLRAFDRIIQSTPKHSAAYRCSSRFALSNADPITCIKLKDDAPLEDNQLNATHAAVAFSVQGTQLIPTHSREMPRHSEWVRVPVASCWTSQKRPPLRYLLEWENKNSLIASLEWNDQSSFLAAPNATICRIFTADAAKVKLRLQKWIDTHHFDPSTDSTWSKKISTTFSGLAPPRLNSGPGRSTLSTRRSLKLELGHRDFAMPSSGQTPPPPPPTDICKAATQWWENWRVTILWTIWSQRNDRVFRDIQPSLPKATALAWYKLIRHTRRRWKRHHLTMDSQDLTLAERAQLNLKAVRKLAIHSLRLRVVGLQLYTTWRPP</sequence>
<organism evidence="1 2">
    <name type="scientific">Riccia sorocarpa</name>
    <dbReference type="NCBI Taxonomy" id="122646"/>
    <lineage>
        <taxon>Eukaryota</taxon>
        <taxon>Viridiplantae</taxon>
        <taxon>Streptophyta</taxon>
        <taxon>Embryophyta</taxon>
        <taxon>Marchantiophyta</taxon>
        <taxon>Marchantiopsida</taxon>
        <taxon>Marchantiidae</taxon>
        <taxon>Marchantiales</taxon>
        <taxon>Ricciaceae</taxon>
        <taxon>Riccia</taxon>
    </lineage>
</organism>
<evidence type="ECO:0000313" key="2">
    <source>
        <dbReference type="Proteomes" id="UP001633002"/>
    </source>
</evidence>
<evidence type="ECO:0008006" key="3">
    <source>
        <dbReference type="Google" id="ProtNLM"/>
    </source>
</evidence>
<dbReference type="AlphaFoldDB" id="A0ABD3G9X7"/>
<reference evidence="1 2" key="1">
    <citation type="submission" date="2024-09" db="EMBL/GenBank/DDBJ databases">
        <title>Chromosome-scale assembly of Riccia sorocarpa.</title>
        <authorList>
            <person name="Paukszto L."/>
        </authorList>
    </citation>
    <scope>NUCLEOTIDE SEQUENCE [LARGE SCALE GENOMIC DNA]</scope>
    <source>
        <strain evidence="1">LP-2024</strain>
        <tissue evidence="1">Aerial parts of the thallus</tissue>
    </source>
</reference>
<dbReference type="Proteomes" id="UP001633002">
    <property type="component" value="Unassembled WGS sequence"/>
</dbReference>
<accession>A0ABD3G9X7</accession>
<proteinExistence type="predicted"/>
<evidence type="ECO:0000313" key="1">
    <source>
        <dbReference type="EMBL" id="KAL3675471.1"/>
    </source>
</evidence>
<keyword evidence="2" id="KW-1185">Reference proteome</keyword>
<name>A0ABD3G9X7_9MARC</name>